<proteinExistence type="predicted"/>
<protein>
    <submittedName>
        <fullName evidence="2">GNAT family N-acetyltransferase</fullName>
        <ecNumber evidence="2">2.3.1.-</ecNumber>
    </submittedName>
</protein>
<dbReference type="PROSITE" id="PS51186">
    <property type="entry name" value="GNAT"/>
    <property type="match status" value="1"/>
</dbReference>
<keyword evidence="2" id="KW-0808">Transferase</keyword>
<dbReference type="Pfam" id="PF13673">
    <property type="entry name" value="Acetyltransf_10"/>
    <property type="match status" value="1"/>
</dbReference>
<dbReference type="SUPFAM" id="SSF55729">
    <property type="entry name" value="Acyl-CoA N-acyltransferases (Nat)"/>
    <property type="match status" value="1"/>
</dbReference>
<dbReference type="Gene3D" id="3.40.630.30">
    <property type="match status" value="1"/>
</dbReference>
<comment type="caution">
    <text evidence="2">The sequence shown here is derived from an EMBL/GenBank/DDBJ whole genome shotgun (WGS) entry which is preliminary data.</text>
</comment>
<dbReference type="GO" id="GO:0016746">
    <property type="term" value="F:acyltransferase activity"/>
    <property type="evidence" value="ECO:0007669"/>
    <property type="project" value="UniProtKB-KW"/>
</dbReference>
<accession>A0ABU7V9G2</accession>
<gene>
    <name evidence="2" type="ORF">V2V91_14480</name>
</gene>
<dbReference type="InterPro" id="IPR000182">
    <property type="entry name" value="GNAT_dom"/>
</dbReference>
<organism evidence="2 3">
    <name type="scientific">Microbacterium schleiferi</name>
    <dbReference type="NCBI Taxonomy" id="69362"/>
    <lineage>
        <taxon>Bacteria</taxon>
        <taxon>Bacillati</taxon>
        <taxon>Actinomycetota</taxon>
        <taxon>Actinomycetes</taxon>
        <taxon>Micrococcales</taxon>
        <taxon>Microbacteriaceae</taxon>
        <taxon>Microbacterium</taxon>
    </lineage>
</organism>
<evidence type="ECO:0000313" key="2">
    <source>
        <dbReference type="EMBL" id="MEF2256327.1"/>
    </source>
</evidence>
<evidence type="ECO:0000259" key="1">
    <source>
        <dbReference type="PROSITE" id="PS51186"/>
    </source>
</evidence>
<dbReference type="InterPro" id="IPR016181">
    <property type="entry name" value="Acyl_CoA_acyltransferase"/>
</dbReference>
<keyword evidence="2" id="KW-0012">Acyltransferase</keyword>
<keyword evidence="3" id="KW-1185">Reference proteome</keyword>
<reference evidence="2 3" key="1">
    <citation type="submission" date="2024-01" db="EMBL/GenBank/DDBJ databases">
        <title>the genome sequence of strain Microbacterium schleiferi NBRC 15075.</title>
        <authorList>
            <person name="Ding Y."/>
            <person name="Zhang G."/>
        </authorList>
    </citation>
    <scope>NUCLEOTIDE SEQUENCE [LARGE SCALE GENOMIC DNA]</scope>
    <source>
        <strain evidence="2 3">NBRC 15075</strain>
    </source>
</reference>
<feature type="domain" description="N-acetyltransferase" evidence="1">
    <location>
        <begin position="8"/>
        <end position="149"/>
    </location>
</feature>
<name>A0ABU7V9G2_9MICO</name>
<evidence type="ECO:0000313" key="3">
    <source>
        <dbReference type="Proteomes" id="UP001351900"/>
    </source>
</evidence>
<dbReference type="EC" id="2.3.1.-" evidence="2"/>
<dbReference type="EMBL" id="JAZHOV010000010">
    <property type="protein sequence ID" value="MEF2256327.1"/>
    <property type="molecule type" value="Genomic_DNA"/>
</dbReference>
<dbReference type="Proteomes" id="UP001351900">
    <property type="component" value="Unassembled WGS sequence"/>
</dbReference>
<dbReference type="RefSeq" id="WP_331792387.1">
    <property type="nucleotide sequence ID" value="NZ_BAAAUO010000006.1"/>
</dbReference>
<sequence>MPVTYHRAAAAEIAPETLYRMLWLRLRVFVVEQRAAYPELDGRDIEPGAELMWAADGDEVLSTLRILRDPAQMRIGRVATDAAARRRGIAAELMRRAVARCEERAPGLPIVLDAQSQLADWYGRFGFEISGPPFSEDDIPHVPMRRPGATT</sequence>